<dbReference type="PANTHER" id="PTHR46401:SF2">
    <property type="entry name" value="GLYCOSYLTRANSFERASE WBBK-RELATED"/>
    <property type="match status" value="1"/>
</dbReference>
<evidence type="ECO:0000256" key="1">
    <source>
        <dbReference type="ARBA" id="ARBA00022679"/>
    </source>
</evidence>
<evidence type="ECO:0008006" key="6">
    <source>
        <dbReference type="Google" id="ProtNLM"/>
    </source>
</evidence>
<dbReference type="InParanoid" id="A0A1Y2PDD2"/>
<feature type="domain" description="Glycosyltransferase subfamily 4-like N-terminal" evidence="3">
    <location>
        <begin position="61"/>
        <end position="187"/>
    </location>
</feature>
<keyword evidence="5" id="KW-1185">Reference proteome</keyword>
<dbReference type="Gene3D" id="3.40.50.2000">
    <property type="entry name" value="Glycogen Phosphorylase B"/>
    <property type="match status" value="2"/>
</dbReference>
<dbReference type="Pfam" id="PF13439">
    <property type="entry name" value="Glyco_transf_4"/>
    <property type="match status" value="1"/>
</dbReference>
<comment type="caution">
    <text evidence="4">The sequence shown here is derived from an EMBL/GenBank/DDBJ whole genome shotgun (WGS) entry which is preliminary data.</text>
</comment>
<evidence type="ECO:0000259" key="2">
    <source>
        <dbReference type="Pfam" id="PF00534"/>
    </source>
</evidence>
<dbReference type="AlphaFoldDB" id="A0A1Y2PDD2"/>
<dbReference type="SUPFAM" id="SSF53756">
    <property type="entry name" value="UDP-Glycosyltransferase/glycogen phosphorylase"/>
    <property type="match status" value="1"/>
</dbReference>
<dbReference type="CDD" id="cd03801">
    <property type="entry name" value="GT4_PimA-like"/>
    <property type="match status" value="1"/>
</dbReference>
<name>A0A1Y2PDD2_9FLAO</name>
<protein>
    <recommendedName>
        <fullName evidence="6">Glycosyl transferase family 1 domain-containing protein</fullName>
    </recommendedName>
</protein>
<reference evidence="4 5" key="1">
    <citation type="submission" date="2015-03" db="EMBL/GenBank/DDBJ databases">
        <title>Genome sequence of Tenacibaculum sp. S2-2, isolated from intestinal microbiota of sea cucumber, Apostichopus japonicas.</title>
        <authorList>
            <person name="Shao Z."/>
            <person name="Wang L."/>
            <person name="Li X."/>
        </authorList>
    </citation>
    <scope>NUCLEOTIDE SEQUENCE [LARGE SCALE GENOMIC DNA]</scope>
    <source>
        <strain evidence="4 5">S2-2</strain>
    </source>
</reference>
<dbReference type="RefSeq" id="WP_086030220.1">
    <property type="nucleotide sequence ID" value="NZ_LAPZ01000003.1"/>
</dbReference>
<dbReference type="Pfam" id="PF00534">
    <property type="entry name" value="Glycos_transf_1"/>
    <property type="match status" value="1"/>
</dbReference>
<feature type="domain" description="Glycosyl transferase family 1" evidence="2">
    <location>
        <begin position="195"/>
        <end position="342"/>
    </location>
</feature>
<dbReference type="PANTHER" id="PTHR46401">
    <property type="entry name" value="GLYCOSYLTRANSFERASE WBBK-RELATED"/>
    <property type="match status" value="1"/>
</dbReference>
<dbReference type="OrthoDB" id="9795068at2"/>
<accession>A0A1Y2PDD2</accession>
<dbReference type="STRING" id="1635173.WH52_07005"/>
<dbReference type="Proteomes" id="UP000194221">
    <property type="component" value="Unassembled WGS sequence"/>
</dbReference>
<proteinExistence type="predicted"/>
<keyword evidence="1" id="KW-0808">Transferase</keyword>
<sequence>MSPNKKLHILFLCGWYPSRVLPNNGDFIQRHAETVSLQHNVSILHIISDINNTKNIEYTTEVINHVNTHIAYIKPSSNPVIKGYRFYIAFKKLLAKIGKFDIIHLNKLYPFGLFTFLLKQPYIISEHWTGYYKSHSSNISFFERFVSKKIIKKASYVCPVSNELKKSMEQLRFKGNYNIVGNVVDTSVFKPLTRKENDTFTIIHISNMNDKHKNVSGIISAFSKLEFKSKLVLVGENSSKYMSYANKLNCTNNIEFIEHIPHYKVVEYLQSSDLYISFSNYETWGIVMIEALACGTPVISTDTGILNEIDKNNSFEIIKTNDVKGLVNTISSFKNNRNINKNETHDFIAKNFSPKTIAEQFINLYKNSLN</sequence>
<dbReference type="EMBL" id="LAPZ01000003">
    <property type="protein sequence ID" value="OSY88494.1"/>
    <property type="molecule type" value="Genomic_DNA"/>
</dbReference>
<dbReference type="GO" id="GO:0016757">
    <property type="term" value="F:glycosyltransferase activity"/>
    <property type="evidence" value="ECO:0007669"/>
    <property type="project" value="InterPro"/>
</dbReference>
<dbReference type="InterPro" id="IPR028098">
    <property type="entry name" value="Glyco_trans_4-like_N"/>
</dbReference>
<dbReference type="InterPro" id="IPR001296">
    <property type="entry name" value="Glyco_trans_1"/>
</dbReference>
<gene>
    <name evidence="4" type="ORF">WH52_07005</name>
</gene>
<evidence type="ECO:0000313" key="5">
    <source>
        <dbReference type="Proteomes" id="UP000194221"/>
    </source>
</evidence>
<evidence type="ECO:0000313" key="4">
    <source>
        <dbReference type="EMBL" id="OSY88494.1"/>
    </source>
</evidence>
<organism evidence="4 5">
    <name type="scientific">Tenacibaculum holothuriorum</name>
    <dbReference type="NCBI Taxonomy" id="1635173"/>
    <lineage>
        <taxon>Bacteria</taxon>
        <taxon>Pseudomonadati</taxon>
        <taxon>Bacteroidota</taxon>
        <taxon>Flavobacteriia</taxon>
        <taxon>Flavobacteriales</taxon>
        <taxon>Flavobacteriaceae</taxon>
        <taxon>Tenacibaculum</taxon>
    </lineage>
</organism>
<evidence type="ECO:0000259" key="3">
    <source>
        <dbReference type="Pfam" id="PF13439"/>
    </source>
</evidence>